<evidence type="ECO:0000313" key="2">
    <source>
        <dbReference type="Proteomes" id="UP000068382"/>
    </source>
</evidence>
<reference evidence="1 2" key="1">
    <citation type="submission" date="2015-12" db="EMBL/GenBank/DDBJ databases">
        <title>Genome sequence of the marine Rhodobacteraceae strain O3.65, Candidatus Tritonibacter horizontis.</title>
        <authorList>
            <person name="Poehlein A."/>
            <person name="Giebel H.A."/>
            <person name="Voget S."/>
            <person name="Brinkhoff T."/>
        </authorList>
    </citation>
    <scope>NUCLEOTIDE SEQUENCE [LARGE SCALE GENOMIC DNA]</scope>
    <source>
        <strain evidence="1 2">O3.65</strain>
    </source>
</reference>
<dbReference type="AlphaFoldDB" id="A0A132BZE1"/>
<protein>
    <submittedName>
        <fullName evidence="1">Uncharacterized protein</fullName>
    </submittedName>
</protein>
<sequence length="48" mass="5622">MMGLAAFRNHQMVLLMMCTDCHQTKETKALYLFTIATHDQCDTILHFF</sequence>
<proteinExistence type="predicted"/>
<name>A0A132BZE1_9RHOB</name>
<dbReference type="EMBL" id="LPUY01000048">
    <property type="protein sequence ID" value="KUP93606.1"/>
    <property type="molecule type" value="Genomic_DNA"/>
</dbReference>
<gene>
    <name evidence="1" type="ORF">TRIHO_14530</name>
</gene>
<dbReference type="Proteomes" id="UP000068382">
    <property type="component" value="Unassembled WGS sequence"/>
</dbReference>
<organism evidence="1 2">
    <name type="scientific">Tritonibacter horizontis</name>
    <dbReference type="NCBI Taxonomy" id="1768241"/>
    <lineage>
        <taxon>Bacteria</taxon>
        <taxon>Pseudomonadati</taxon>
        <taxon>Pseudomonadota</taxon>
        <taxon>Alphaproteobacteria</taxon>
        <taxon>Rhodobacterales</taxon>
        <taxon>Paracoccaceae</taxon>
        <taxon>Tritonibacter</taxon>
    </lineage>
</organism>
<accession>A0A132BZE1</accession>
<evidence type="ECO:0000313" key="1">
    <source>
        <dbReference type="EMBL" id="KUP93606.1"/>
    </source>
</evidence>
<comment type="caution">
    <text evidence="1">The sequence shown here is derived from an EMBL/GenBank/DDBJ whole genome shotgun (WGS) entry which is preliminary data.</text>
</comment>
<keyword evidence="2" id="KW-1185">Reference proteome</keyword>